<organism evidence="4 5">
    <name type="scientific">miscellaneous Crenarchaeota group-15 archaeon DG-45</name>
    <dbReference type="NCBI Taxonomy" id="1685127"/>
    <lineage>
        <taxon>Archaea</taxon>
        <taxon>Candidatus Bathyarchaeota</taxon>
        <taxon>MCG-15</taxon>
    </lineage>
</organism>
<dbReference type="EMBL" id="LFWZ01000020">
    <property type="protein sequence ID" value="KON30808.1"/>
    <property type="molecule type" value="Genomic_DNA"/>
</dbReference>
<dbReference type="AlphaFoldDB" id="A0A0M0BQF3"/>
<comment type="caution">
    <text evidence="4">The sequence shown here is derived from an EMBL/GenBank/DDBJ whole genome shotgun (WGS) entry which is preliminary data.</text>
</comment>
<accession>A0A0M0BQF3</accession>
<keyword evidence="2" id="KW-0479">Metal-binding</keyword>
<dbReference type="Proteomes" id="UP000037210">
    <property type="component" value="Unassembled WGS sequence"/>
</dbReference>
<name>A0A0M0BQF3_9ARCH</name>
<dbReference type="Gene3D" id="3.90.850.10">
    <property type="entry name" value="Fumarylacetoacetase-like, C-terminal domain"/>
    <property type="match status" value="1"/>
</dbReference>
<dbReference type="SUPFAM" id="SSF56529">
    <property type="entry name" value="FAH"/>
    <property type="match status" value="1"/>
</dbReference>
<dbReference type="PANTHER" id="PTHR42796:SF4">
    <property type="entry name" value="FUMARYLACETOACETATE HYDROLASE DOMAIN-CONTAINING PROTEIN 2A"/>
    <property type="match status" value="1"/>
</dbReference>
<comment type="similarity">
    <text evidence="1">Belongs to the FAH family.</text>
</comment>
<evidence type="ECO:0000256" key="1">
    <source>
        <dbReference type="ARBA" id="ARBA00010211"/>
    </source>
</evidence>
<sequence length="338" mass="37042">MKLIVFGPCRLGCLLDNGSIVDLNHAYAAVLEREGEPRYYAKANAQVPSNLLAFIEEGAAGIDAAKRAVALVKSGVKEGPTGERLLYKAGEVKIHAPLPSLASRIAMIGTNFYDHTADYLSMRDGVKVTKDDVRKSVEEGKHEPWGFWKFPRNVVGPDEPVIYPARTQRLDYETEVAAVFGKKGKDVPEDEAMDYIYGYTIVNDVSARDTAQGGRGLFLSKNFDSSTPMGPCIVTADEVGNPHVLAIRTKINGELRQNGSQKDMIRQYPFWVSFLTSDMTFYPGDMIATGTCSGTALDTTPRDADGNMAPDKFLKPGDVIESWVEKIGTLRNPVIAKK</sequence>
<dbReference type="GO" id="GO:0003824">
    <property type="term" value="F:catalytic activity"/>
    <property type="evidence" value="ECO:0007669"/>
    <property type="project" value="InterPro"/>
</dbReference>
<dbReference type="InterPro" id="IPR036663">
    <property type="entry name" value="Fumarylacetoacetase_C_sf"/>
</dbReference>
<dbReference type="GO" id="GO:0046872">
    <property type="term" value="F:metal ion binding"/>
    <property type="evidence" value="ECO:0007669"/>
    <property type="project" value="UniProtKB-KW"/>
</dbReference>
<evidence type="ECO:0000313" key="4">
    <source>
        <dbReference type="EMBL" id="KON30808.1"/>
    </source>
</evidence>
<dbReference type="InterPro" id="IPR011234">
    <property type="entry name" value="Fumarylacetoacetase-like_C"/>
</dbReference>
<protein>
    <recommendedName>
        <fullName evidence="3">Fumarylacetoacetase-like C-terminal domain-containing protein</fullName>
    </recommendedName>
</protein>
<evidence type="ECO:0000259" key="3">
    <source>
        <dbReference type="Pfam" id="PF01557"/>
    </source>
</evidence>
<proteinExistence type="inferred from homology"/>
<gene>
    <name evidence="4" type="ORF">AC482_02890</name>
</gene>
<dbReference type="Pfam" id="PF01557">
    <property type="entry name" value="FAA_hydrolase"/>
    <property type="match status" value="1"/>
</dbReference>
<feature type="domain" description="Fumarylacetoacetase-like C-terminal" evidence="3">
    <location>
        <begin position="105"/>
        <end position="334"/>
    </location>
</feature>
<evidence type="ECO:0000313" key="5">
    <source>
        <dbReference type="Proteomes" id="UP000037210"/>
    </source>
</evidence>
<reference evidence="4 5" key="1">
    <citation type="submission" date="2015-06" db="EMBL/GenBank/DDBJ databases">
        <title>New insights into the roles of widespread benthic archaea in carbon and nitrogen cycling.</title>
        <authorList>
            <person name="Lazar C.S."/>
            <person name="Baker B.J."/>
            <person name="Seitz K.W."/>
            <person name="Hyde A.S."/>
            <person name="Dick G.J."/>
            <person name="Hinrichs K.-U."/>
            <person name="Teske A.P."/>
        </authorList>
    </citation>
    <scope>NUCLEOTIDE SEQUENCE [LARGE SCALE GENOMIC DNA]</scope>
    <source>
        <strain evidence="4">DG-45</strain>
    </source>
</reference>
<dbReference type="GO" id="GO:0044281">
    <property type="term" value="P:small molecule metabolic process"/>
    <property type="evidence" value="ECO:0007669"/>
    <property type="project" value="UniProtKB-ARBA"/>
</dbReference>
<evidence type="ECO:0000256" key="2">
    <source>
        <dbReference type="ARBA" id="ARBA00022723"/>
    </source>
</evidence>
<dbReference type="PANTHER" id="PTHR42796">
    <property type="entry name" value="FUMARYLACETOACETATE HYDROLASE DOMAIN-CONTAINING PROTEIN 2A-RELATED"/>
    <property type="match status" value="1"/>
</dbReference>
<dbReference type="InterPro" id="IPR051121">
    <property type="entry name" value="FAH"/>
</dbReference>